<proteinExistence type="inferred from homology"/>
<reference evidence="2 3" key="1">
    <citation type="submission" date="2018-06" db="EMBL/GenBank/DDBJ databases">
        <title>Natronomonas sp. F16-60 a new haloarchaeon isolated from a solar saltern of Isla Cristina, Huelva, Spain.</title>
        <authorList>
            <person name="Duran-Viseras A."/>
            <person name="Sanchez-Porro C."/>
            <person name="Ventosa A."/>
        </authorList>
    </citation>
    <scope>NUCLEOTIDE SEQUENCE [LARGE SCALE GENOMIC DNA]</scope>
    <source>
        <strain evidence="2 3">F16-60</strain>
    </source>
</reference>
<dbReference type="FunFam" id="3.30.1330.40:FF:000001">
    <property type="entry name" value="L-PSP family endoribonuclease"/>
    <property type="match status" value="1"/>
</dbReference>
<dbReference type="PANTHER" id="PTHR11803">
    <property type="entry name" value="2-IMINOBUTANOATE/2-IMINOPROPANOATE DEAMINASE RIDA"/>
    <property type="match status" value="1"/>
</dbReference>
<evidence type="ECO:0000313" key="2">
    <source>
        <dbReference type="EMBL" id="TSD15983.1"/>
    </source>
</evidence>
<dbReference type="Pfam" id="PF01042">
    <property type="entry name" value="Ribonuc_L-PSP"/>
    <property type="match status" value="1"/>
</dbReference>
<dbReference type="OrthoDB" id="211138at2157"/>
<dbReference type="SUPFAM" id="SSF55298">
    <property type="entry name" value="YjgF-like"/>
    <property type="match status" value="1"/>
</dbReference>
<evidence type="ECO:0000256" key="1">
    <source>
        <dbReference type="ARBA" id="ARBA00010552"/>
    </source>
</evidence>
<comment type="similarity">
    <text evidence="1">Belongs to the RutC family.</text>
</comment>
<dbReference type="AlphaFoldDB" id="A0A554NF13"/>
<gene>
    <name evidence="2" type="ORF">DP107_02005</name>
</gene>
<dbReference type="InterPro" id="IPR006175">
    <property type="entry name" value="YjgF/YER057c/UK114"/>
</dbReference>
<dbReference type="NCBIfam" id="TIGR00004">
    <property type="entry name" value="Rid family detoxifying hydrolase"/>
    <property type="match status" value="1"/>
</dbReference>
<keyword evidence="3" id="KW-1185">Reference proteome</keyword>
<dbReference type="InterPro" id="IPR006056">
    <property type="entry name" value="RidA"/>
</dbReference>
<organism evidence="2 3">
    <name type="scientific">Haloglomus irregulare</name>
    <dbReference type="NCBI Taxonomy" id="2234134"/>
    <lineage>
        <taxon>Archaea</taxon>
        <taxon>Methanobacteriati</taxon>
        <taxon>Methanobacteriota</taxon>
        <taxon>Stenosarchaea group</taxon>
        <taxon>Halobacteria</taxon>
        <taxon>Halobacteriales</taxon>
        <taxon>Natronomonadaceae</taxon>
        <taxon>Haloglomus</taxon>
    </lineage>
</organism>
<dbReference type="PROSITE" id="PS01094">
    <property type="entry name" value="UPF0076"/>
    <property type="match status" value="1"/>
</dbReference>
<comment type="caution">
    <text evidence="2">The sequence shown here is derived from an EMBL/GenBank/DDBJ whole genome shotgun (WGS) entry which is preliminary data.</text>
</comment>
<dbReference type="InterPro" id="IPR019897">
    <property type="entry name" value="RidA_CS"/>
</dbReference>
<dbReference type="EMBL" id="QMDX01000001">
    <property type="protein sequence ID" value="TSD15983.1"/>
    <property type="molecule type" value="Genomic_DNA"/>
</dbReference>
<dbReference type="PANTHER" id="PTHR11803:SF58">
    <property type="entry name" value="PROTEIN HMF1-RELATED"/>
    <property type="match status" value="1"/>
</dbReference>
<dbReference type="InParanoid" id="A0A554NF13"/>
<dbReference type="Proteomes" id="UP000319894">
    <property type="component" value="Unassembled WGS sequence"/>
</dbReference>
<protein>
    <submittedName>
        <fullName evidence="2">RidA family protein</fullName>
    </submittedName>
</protein>
<dbReference type="GO" id="GO:0005829">
    <property type="term" value="C:cytosol"/>
    <property type="evidence" value="ECO:0007669"/>
    <property type="project" value="TreeGrafter"/>
</dbReference>
<dbReference type="CDD" id="cd00448">
    <property type="entry name" value="YjgF_YER057c_UK114_family"/>
    <property type="match status" value="1"/>
</dbReference>
<evidence type="ECO:0000313" key="3">
    <source>
        <dbReference type="Proteomes" id="UP000319894"/>
    </source>
</evidence>
<dbReference type="RefSeq" id="WP_144260458.1">
    <property type="nucleotide sequence ID" value="NZ_QMDX01000001.1"/>
</dbReference>
<sequence>MSKDIVHTDDAPAAVGAYSQATTNGDLVFTAGQIPLTPDGDLLDDAPVAAQTEQALDNLLAVLGEAGATAGDVLKTTVFLADIDEFEAMNETYASYFREEPPARSAVQAGALPKGVAVEIEAVALVE</sequence>
<accession>A0A554NF13</accession>
<dbReference type="InterPro" id="IPR035959">
    <property type="entry name" value="RutC-like_sf"/>
</dbReference>
<name>A0A554NF13_9EURY</name>
<dbReference type="GO" id="GO:0019239">
    <property type="term" value="F:deaminase activity"/>
    <property type="evidence" value="ECO:0007669"/>
    <property type="project" value="TreeGrafter"/>
</dbReference>
<dbReference type="Gene3D" id="3.30.1330.40">
    <property type="entry name" value="RutC-like"/>
    <property type="match status" value="1"/>
</dbReference>